<dbReference type="EMBL" id="VWVM01000004">
    <property type="protein sequence ID" value="KAA6126810.1"/>
    <property type="molecule type" value="Genomic_DNA"/>
</dbReference>
<organism evidence="1 2">
    <name type="scientific">Candidatus Pantoea gossypiicola</name>
    <dbReference type="NCBI Taxonomy" id="2608008"/>
    <lineage>
        <taxon>Bacteria</taxon>
        <taxon>Pseudomonadati</taxon>
        <taxon>Pseudomonadota</taxon>
        <taxon>Gammaproteobacteria</taxon>
        <taxon>Enterobacterales</taxon>
        <taxon>Erwiniaceae</taxon>
        <taxon>Pantoea</taxon>
    </lineage>
</organism>
<dbReference type="AlphaFoldDB" id="A0AB34CLQ8"/>
<name>A0AB34CLQ8_9GAMM</name>
<accession>A0AB34CLQ8</accession>
<reference evidence="1 2" key="1">
    <citation type="submission" date="2019-09" db="EMBL/GenBank/DDBJ databases">
        <title>Genomic diversity of phyloplane-associated Pantoea species in Pakistan cotton crop.</title>
        <authorList>
            <person name="Tufail M.R."/>
            <person name="Cook D.R."/>
        </authorList>
    </citation>
    <scope>NUCLEOTIDE SEQUENCE [LARGE SCALE GENOMIC DNA]</scope>
    <source>
        <strain evidence="1 2">B_8</strain>
    </source>
</reference>
<dbReference type="Proteomes" id="UP000324255">
    <property type="component" value="Unassembled WGS sequence"/>
</dbReference>
<protein>
    <submittedName>
        <fullName evidence="1">Uncharacterized protein</fullName>
    </submittedName>
</protein>
<sequence length="130" mass="13667">MSTINITGNIQKAAINQLRSKVVVDGILAAIYTGPTKDDATAAAADFVSHLSLSDEASVRTACGDNFDKIQSAFADQAQGIAEKLADAVIDADKAEVEQQVQTYVDNLQYKHSIDDGQDAVNAGQPAEAV</sequence>
<gene>
    <name evidence="1" type="ORF">F3I20_07045</name>
</gene>
<dbReference type="RefSeq" id="WP_150037390.1">
    <property type="nucleotide sequence ID" value="NZ_VWVM01000004.1"/>
</dbReference>
<evidence type="ECO:0000313" key="2">
    <source>
        <dbReference type="Proteomes" id="UP000324255"/>
    </source>
</evidence>
<proteinExistence type="predicted"/>
<keyword evidence="2" id="KW-1185">Reference proteome</keyword>
<evidence type="ECO:0000313" key="1">
    <source>
        <dbReference type="EMBL" id="KAA6126810.1"/>
    </source>
</evidence>
<comment type="caution">
    <text evidence="1">The sequence shown here is derived from an EMBL/GenBank/DDBJ whole genome shotgun (WGS) entry which is preliminary data.</text>
</comment>